<dbReference type="RefSeq" id="WP_331848968.1">
    <property type="nucleotide sequence ID" value="NZ_JAZHPZ010000019.1"/>
</dbReference>
<comment type="caution">
    <text evidence="3">The sequence shown here is derived from an EMBL/GenBank/DDBJ whole genome shotgun (WGS) entry which is preliminary data.</text>
</comment>
<dbReference type="SUPFAM" id="SSF56059">
    <property type="entry name" value="Glutathione synthetase ATP-binding domain-like"/>
    <property type="match status" value="1"/>
</dbReference>
<feature type="domain" description="ATP-grasp" evidence="2">
    <location>
        <begin position="122"/>
        <end position="364"/>
    </location>
</feature>
<gene>
    <name evidence="3" type="ORF">V3851_23915</name>
</gene>
<sequence length="368" mass="41601">MSKSRGIIGIMVNETGEPLPFAEPGFCRKLCLSGSRQGLTVYVFCPSALRTEGGAISGFCYENGGWQRKLFPPPDIVYDRCFTHDRRNQQRKKEALYRLSRAHPFVYLARGLSGKWRVYQALRKFPDISPHLPETTPYEDPAQLMAWLEKHDGEAFLKPQNGTHGKRTLYIKTSAHKDGMKLIGRDGRNSVLRRRFPTRAEGLEWIDKFIGDRPFLMQPYLALSTQQGEPYDIRVLMQKNETGAWELTGMAVRVGQKYALTSNLHGGGTARKAMPFLTRELGETAARHTLSLIRKLALAIPEALESHFGRLAELGIDFGVDRQGEVWVLEANSKPGRSSFSRIGDRKSARRSIDNPISYARYLLMSKP</sequence>
<proteinExistence type="predicted"/>
<keyword evidence="1" id="KW-0067">ATP-binding</keyword>
<accession>A0ABU7VYU4</accession>
<reference evidence="3 4" key="1">
    <citation type="submission" date="2024-02" db="EMBL/GenBank/DDBJ databases">
        <title>A nitrogen-fixing paenibacillus bacterium.</title>
        <authorList>
            <person name="Zhang W.L."/>
            <person name="Chen S.F."/>
        </authorList>
    </citation>
    <scope>NUCLEOTIDE SEQUENCE [LARGE SCALE GENOMIC DNA]</scope>
    <source>
        <strain evidence="3 4">M1</strain>
    </source>
</reference>
<dbReference type="Pfam" id="PF14398">
    <property type="entry name" value="ATPgrasp_YheCD"/>
    <property type="match status" value="1"/>
</dbReference>
<dbReference type="Proteomes" id="UP001306950">
    <property type="component" value="Unassembled WGS sequence"/>
</dbReference>
<evidence type="ECO:0000256" key="1">
    <source>
        <dbReference type="PROSITE-ProRule" id="PRU00409"/>
    </source>
</evidence>
<keyword evidence="4" id="KW-1185">Reference proteome</keyword>
<protein>
    <submittedName>
        <fullName evidence="3">YheC/YheD family protein</fullName>
    </submittedName>
</protein>
<dbReference type="PROSITE" id="PS50975">
    <property type="entry name" value="ATP_GRASP"/>
    <property type="match status" value="1"/>
</dbReference>
<name>A0ABU7VYU4_9BACL</name>
<dbReference type="Gene3D" id="3.30.470.20">
    <property type="entry name" value="ATP-grasp fold, B domain"/>
    <property type="match status" value="1"/>
</dbReference>
<keyword evidence="1" id="KW-0547">Nucleotide-binding</keyword>
<evidence type="ECO:0000259" key="2">
    <source>
        <dbReference type="PROSITE" id="PS50975"/>
    </source>
</evidence>
<evidence type="ECO:0000313" key="4">
    <source>
        <dbReference type="Proteomes" id="UP001306950"/>
    </source>
</evidence>
<organism evidence="3 4">
    <name type="scientific">Paenibacillus haidiansis</name>
    <dbReference type="NCBI Taxonomy" id="1574488"/>
    <lineage>
        <taxon>Bacteria</taxon>
        <taxon>Bacillati</taxon>
        <taxon>Bacillota</taxon>
        <taxon>Bacilli</taxon>
        <taxon>Bacillales</taxon>
        <taxon>Paenibacillaceae</taxon>
        <taxon>Paenibacillus</taxon>
    </lineage>
</organism>
<dbReference type="EMBL" id="JAZHPZ010000019">
    <property type="protein sequence ID" value="MEF2968847.1"/>
    <property type="molecule type" value="Genomic_DNA"/>
</dbReference>
<dbReference type="InterPro" id="IPR011761">
    <property type="entry name" value="ATP-grasp"/>
</dbReference>
<dbReference type="InterPro" id="IPR026838">
    <property type="entry name" value="YheC/D"/>
</dbReference>
<evidence type="ECO:0000313" key="3">
    <source>
        <dbReference type="EMBL" id="MEF2968847.1"/>
    </source>
</evidence>